<keyword evidence="15" id="KW-1185">Reference proteome</keyword>
<sequence length="510" mass="60594">MDFAHIQCNPTVVAFFCDCGLVSVMDRKKKKVKRELTDEEKKAKAELKALKAAEQRKKRILTKRDNLLKSVSVEQNVSKTNMYKVHMQWRELMRAGKAEQLKASVGPMMEKFENDIKKADRTIVHLMNRLVEADDQYEFAHNNHMQTLNTLIDLHHTRVQIMENDYLKQLNRLETEFNTEREYIINMHTKNEKELLAMMKAMEEEFKETMNEHRQQFEAIREELKNKSTEEYNVAKIGLESQVEDLENQIQETHKAYLASTEAKTIQFKAMVKKDIITSRLVEQRMRKLIRLHESLAYWRARIALNTREWEAMNKALKEEKDRINKHYQDLKRSLNRMHNSEHAKLRAISKASGEVMADLTKKLELAQGILSLGKLNRKLETEYDQIFPCLLSEEGAEFPPRQKELVLRVSQLENPIPEHVREKERLERAHRFSSYALDEYGDEVTEKRYFDNLNRRFNKVMLEKMAINLERKRLKEVNYHLQKRLENYLEMSPMMKHKLKASNMMTDFS</sequence>
<dbReference type="Pfam" id="PF14772">
    <property type="entry name" value="NYD-SP28"/>
    <property type="match status" value="1"/>
</dbReference>
<comment type="caution">
    <text evidence="14">The sequence shown here is derived from an EMBL/GenBank/DDBJ whole genome shotgun (WGS) entry which is preliminary data.</text>
</comment>
<gene>
    <name evidence="14" type="ORF">AXG93_2278s1670</name>
</gene>
<evidence type="ECO:0000256" key="4">
    <source>
        <dbReference type="ARBA" id="ARBA00023054"/>
    </source>
</evidence>
<keyword evidence="5" id="KW-0969">Cilium</keyword>
<dbReference type="PANTHER" id="PTHR21625">
    <property type="entry name" value="NYD-SP28 PROTEIN"/>
    <property type="match status" value="1"/>
</dbReference>
<dbReference type="InterPro" id="IPR039750">
    <property type="entry name" value="DRC1/DRC2"/>
</dbReference>
<reference evidence="14" key="1">
    <citation type="submission" date="2016-03" db="EMBL/GenBank/DDBJ databases">
        <title>Mechanisms controlling the formation of the plant cell surface in tip-growing cells are functionally conserved among land plants.</title>
        <authorList>
            <person name="Honkanen S."/>
            <person name="Jones V.A."/>
            <person name="Morieri G."/>
            <person name="Champion C."/>
            <person name="Hetherington A.J."/>
            <person name="Kelly S."/>
            <person name="Saint-Marcoux D."/>
            <person name="Proust H."/>
            <person name="Prescott H."/>
            <person name="Dolan L."/>
        </authorList>
    </citation>
    <scope>NUCLEOTIDE SEQUENCE [LARGE SCALE GENOMIC DNA]</scope>
    <source>
        <tissue evidence="14">Whole gametophyte</tissue>
    </source>
</reference>
<keyword evidence="6" id="KW-0206">Cytoskeleton</keyword>
<evidence type="ECO:0000256" key="1">
    <source>
        <dbReference type="ARBA" id="ARBA00004611"/>
    </source>
</evidence>
<keyword evidence="3" id="KW-0282">Flagellum</keyword>
<feature type="domain" description="Dynein regulatory complex protein 1/2 N-terminal" evidence="13">
    <location>
        <begin position="48"/>
        <end position="147"/>
    </location>
</feature>
<accession>A0A176WIS1</accession>
<keyword evidence="2" id="KW-0963">Cytoplasm</keyword>
<organism evidence="14 15">
    <name type="scientific">Marchantia polymorpha subsp. ruderalis</name>
    <dbReference type="NCBI Taxonomy" id="1480154"/>
    <lineage>
        <taxon>Eukaryota</taxon>
        <taxon>Viridiplantae</taxon>
        <taxon>Streptophyta</taxon>
        <taxon>Embryophyta</taxon>
        <taxon>Marchantiophyta</taxon>
        <taxon>Marchantiopsida</taxon>
        <taxon>Marchantiidae</taxon>
        <taxon>Marchantiales</taxon>
        <taxon>Marchantiaceae</taxon>
        <taxon>Marchantia</taxon>
    </lineage>
</organism>
<evidence type="ECO:0000313" key="15">
    <source>
        <dbReference type="Proteomes" id="UP000077202"/>
    </source>
</evidence>
<dbReference type="GO" id="GO:0005858">
    <property type="term" value="C:axonemal dynein complex"/>
    <property type="evidence" value="ECO:0007669"/>
    <property type="project" value="InterPro"/>
</dbReference>
<evidence type="ECO:0000256" key="6">
    <source>
        <dbReference type="ARBA" id="ARBA00023212"/>
    </source>
</evidence>
<evidence type="ECO:0000256" key="7">
    <source>
        <dbReference type="ARBA" id="ARBA00023273"/>
    </source>
</evidence>
<comment type="similarity">
    <text evidence="9">Belongs to the DRC2 family.</text>
</comment>
<evidence type="ECO:0000256" key="11">
    <source>
        <dbReference type="ARBA" id="ARBA00045865"/>
    </source>
</evidence>
<dbReference type="GO" id="GO:0070286">
    <property type="term" value="P:axonemal dynein complex assembly"/>
    <property type="evidence" value="ECO:0007669"/>
    <property type="project" value="InterPro"/>
</dbReference>
<comment type="function">
    <text evidence="11">Component of the nexin-dynein regulatory complex (N-DRC), a key regulator of ciliary/flagellar motility which maintains the alignment and integrity of the distal axoneme and regulates microtubule sliding in motile axonemes. Plays a critical role in the assembly of N-DRC and also stabilizes the assembly of multiple inner dynein arms and radial spokes. Coassembles with DRC1 to form a central scaffold needed for assembly of the N-DRC and its attachment to the outer doublet microtubules.</text>
</comment>
<evidence type="ECO:0000313" key="14">
    <source>
        <dbReference type="EMBL" id="OAE32086.1"/>
    </source>
</evidence>
<feature type="coiled-coil region" evidence="12">
    <location>
        <begin position="22"/>
        <end position="70"/>
    </location>
</feature>
<protein>
    <recommendedName>
        <fullName evidence="10">Dynein regulatory complex subunit 2</fullName>
    </recommendedName>
</protein>
<dbReference type="InterPro" id="IPR039505">
    <property type="entry name" value="DRC1/2_N"/>
</dbReference>
<dbReference type="PANTHER" id="PTHR21625:SF0">
    <property type="entry name" value="DYNEIN REGULATORY COMPLEX SUBUNIT 2"/>
    <property type="match status" value="1"/>
</dbReference>
<evidence type="ECO:0000256" key="3">
    <source>
        <dbReference type="ARBA" id="ARBA00022846"/>
    </source>
</evidence>
<evidence type="ECO:0000259" key="13">
    <source>
        <dbReference type="Pfam" id="PF14772"/>
    </source>
</evidence>
<proteinExistence type="inferred from homology"/>
<evidence type="ECO:0000256" key="2">
    <source>
        <dbReference type="ARBA" id="ARBA00022490"/>
    </source>
</evidence>
<comment type="subcellular location">
    <subcellularLocation>
        <location evidence="1">Cytoplasm</location>
        <location evidence="1">Cytoskeleton</location>
        <location evidence="1">Flagellum axoneme</location>
    </subcellularLocation>
    <subcellularLocation>
        <location evidence="8">Cytoplasm</location>
        <location evidence="8">Cytoskeleton</location>
        <location evidence="8">Flagellum basal body</location>
    </subcellularLocation>
</comment>
<dbReference type="GO" id="GO:0060285">
    <property type="term" value="P:cilium-dependent cell motility"/>
    <property type="evidence" value="ECO:0007669"/>
    <property type="project" value="TreeGrafter"/>
</dbReference>
<evidence type="ECO:0000256" key="12">
    <source>
        <dbReference type="SAM" id="Coils"/>
    </source>
</evidence>
<keyword evidence="4 12" id="KW-0175">Coiled coil</keyword>
<evidence type="ECO:0000256" key="10">
    <source>
        <dbReference type="ARBA" id="ARBA00040899"/>
    </source>
</evidence>
<dbReference type="Proteomes" id="UP000077202">
    <property type="component" value="Unassembled WGS sequence"/>
</dbReference>
<feature type="coiled-coil region" evidence="12">
    <location>
        <begin position="109"/>
        <end position="136"/>
    </location>
</feature>
<dbReference type="AlphaFoldDB" id="A0A176WIS1"/>
<evidence type="ECO:0000256" key="8">
    <source>
        <dbReference type="ARBA" id="ARBA00037841"/>
    </source>
</evidence>
<evidence type="ECO:0000256" key="9">
    <source>
        <dbReference type="ARBA" id="ARBA00038424"/>
    </source>
</evidence>
<dbReference type="GO" id="GO:0003352">
    <property type="term" value="P:regulation of cilium movement"/>
    <property type="evidence" value="ECO:0007669"/>
    <property type="project" value="TreeGrafter"/>
</dbReference>
<evidence type="ECO:0000256" key="5">
    <source>
        <dbReference type="ARBA" id="ARBA00023069"/>
    </source>
</evidence>
<name>A0A176WIS1_MARPO</name>
<dbReference type="EMBL" id="LVLJ01000898">
    <property type="protein sequence ID" value="OAE32086.1"/>
    <property type="molecule type" value="Genomic_DNA"/>
</dbReference>
<feature type="coiled-coil region" evidence="12">
    <location>
        <begin position="185"/>
        <end position="256"/>
    </location>
</feature>
<keyword evidence="7" id="KW-0966">Cell projection</keyword>